<organism evidence="5 6">
    <name type="scientific">Thalassotalea marina</name>
    <dbReference type="NCBI Taxonomy" id="1673741"/>
    <lineage>
        <taxon>Bacteria</taxon>
        <taxon>Pseudomonadati</taxon>
        <taxon>Pseudomonadota</taxon>
        <taxon>Gammaproteobacteria</taxon>
        <taxon>Alteromonadales</taxon>
        <taxon>Colwelliaceae</taxon>
        <taxon>Thalassotalea</taxon>
    </lineage>
</organism>
<comment type="caution">
    <text evidence="5">The sequence shown here is derived from an EMBL/GenBank/DDBJ whole genome shotgun (WGS) entry which is preliminary data.</text>
</comment>
<dbReference type="SUPFAM" id="SSF82171">
    <property type="entry name" value="DPP6 N-terminal domain-like"/>
    <property type="match status" value="1"/>
</dbReference>
<dbReference type="PANTHER" id="PTHR36842">
    <property type="entry name" value="PROTEIN TOLB HOMOLOG"/>
    <property type="match status" value="1"/>
</dbReference>
<dbReference type="PROSITE" id="PS51755">
    <property type="entry name" value="OMPR_PHOB"/>
    <property type="match status" value="1"/>
</dbReference>
<reference evidence="5" key="1">
    <citation type="journal article" date="2014" name="Int. J. Syst. Evol. Microbiol.">
        <title>Complete genome sequence of Corynebacterium casei LMG S-19264T (=DSM 44701T), isolated from a smear-ripened cheese.</title>
        <authorList>
            <consortium name="US DOE Joint Genome Institute (JGI-PGF)"/>
            <person name="Walter F."/>
            <person name="Albersmeier A."/>
            <person name="Kalinowski J."/>
            <person name="Ruckert C."/>
        </authorList>
    </citation>
    <scope>NUCLEOTIDE SEQUENCE</scope>
    <source>
        <strain evidence="5">KCTC 42731</strain>
    </source>
</reference>
<dbReference type="InterPro" id="IPR016032">
    <property type="entry name" value="Sig_transdc_resp-reg_C-effctor"/>
</dbReference>
<dbReference type="RefSeq" id="WP_189771743.1">
    <property type="nucleotide sequence ID" value="NZ_BNCK01000006.1"/>
</dbReference>
<keyword evidence="2 3" id="KW-0238">DNA-binding</keyword>
<dbReference type="AlphaFoldDB" id="A0A919EN53"/>
<dbReference type="Gene3D" id="1.10.10.10">
    <property type="entry name" value="Winged helix-like DNA-binding domain superfamily/Winged helix DNA-binding domain"/>
    <property type="match status" value="1"/>
</dbReference>
<dbReference type="SUPFAM" id="SSF46894">
    <property type="entry name" value="C-terminal effector domain of the bipartite response regulators"/>
    <property type="match status" value="1"/>
</dbReference>
<dbReference type="CDD" id="cd00383">
    <property type="entry name" value="trans_reg_C"/>
    <property type="match status" value="1"/>
</dbReference>
<dbReference type="SMART" id="SM00862">
    <property type="entry name" value="Trans_reg_C"/>
    <property type="match status" value="1"/>
</dbReference>
<accession>A0A919EN53</accession>
<evidence type="ECO:0000259" key="4">
    <source>
        <dbReference type="PROSITE" id="PS51755"/>
    </source>
</evidence>
<keyword evidence="6" id="KW-1185">Reference proteome</keyword>
<comment type="similarity">
    <text evidence="1">Belongs to the TolB family.</text>
</comment>
<dbReference type="InterPro" id="IPR036388">
    <property type="entry name" value="WH-like_DNA-bd_sf"/>
</dbReference>
<dbReference type="Proteomes" id="UP000623842">
    <property type="component" value="Unassembled WGS sequence"/>
</dbReference>
<evidence type="ECO:0000313" key="5">
    <source>
        <dbReference type="EMBL" id="GHF97928.1"/>
    </source>
</evidence>
<reference evidence="5" key="2">
    <citation type="submission" date="2020-09" db="EMBL/GenBank/DDBJ databases">
        <authorList>
            <person name="Sun Q."/>
            <person name="Kim S."/>
        </authorList>
    </citation>
    <scope>NUCLEOTIDE SEQUENCE</scope>
    <source>
        <strain evidence="5">KCTC 42731</strain>
    </source>
</reference>
<sequence>MSPQFYLDNFYIDCSRNLVIEQHNDGQQKEQNLPPKTIEVLFYLASRQGEVVSVDELLDRVWSETVVSNNSLQRCIAQLRKAFGDDSKKQAFIKTHAKRGYSLEVAVVYPEAVKVAVDNDKAKPYLPEKEANQHNDANTTDIQITAATSHSYKTTAVIVFSLLFITVIIFYLHDSADTWQYNKLTPLTSHDKKETHPLFSPDDKYITFHRYDGMCANNIWAKELSTEREFQLTQSTGFYGAHTFAEQGNKIAFMAKNNCSGVSEQRACWSLMTIDFQQALNSPQVPQTVATCDDGKLSSPVWLNNQAIAVLRTNEGKTRVAKYQADAPDATDIYSPDNLTLYHLLQTENRQQIAALAFDQNNQQQLIWLDNTGQLLEQFPIQFPESIAESQLLDARYDVQGEQFIFSLGNTLYALNYQGQISKLSTLAFNHIFGVQKANKHNRLTASQGFVDADIAMVNINIQTNKPPLLASELNQTVLPYPSISRSTFNEQHGQFQPKGQAIAFYSDRTGEQQLWLQNSNNELTKLTKFNSGDLLSRFVWSPNGDSMLLAKNGVLTQVFLDKSEKTIALNFPVTEVYQWTDKQQLLIKVRLNGQLTLIKLNLKDLKPTVLLAQEVLWAQLANNGVLYYLDTEQQIWQLQLTGASPVTSLRHQVTGSVFLMQNNDIIGMNGKDELWRYQVITEKFQLLTTVAPQFSRLSDIKHHSVLGTQIASSRKDIVLLEKSND</sequence>
<dbReference type="InterPro" id="IPR011659">
    <property type="entry name" value="WD40"/>
</dbReference>
<dbReference type="GO" id="GO:0003677">
    <property type="term" value="F:DNA binding"/>
    <property type="evidence" value="ECO:0007669"/>
    <property type="project" value="UniProtKB-UniRule"/>
</dbReference>
<dbReference type="InterPro" id="IPR011042">
    <property type="entry name" value="6-blade_b-propeller_TolB-like"/>
</dbReference>
<dbReference type="GO" id="GO:0006355">
    <property type="term" value="P:regulation of DNA-templated transcription"/>
    <property type="evidence" value="ECO:0007669"/>
    <property type="project" value="InterPro"/>
</dbReference>
<evidence type="ECO:0000256" key="3">
    <source>
        <dbReference type="PROSITE-ProRule" id="PRU01091"/>
    </source>
</evidence>
<feature type="domain" description="OmpR/PhoB-type" evidence="4">
    <location>
        <begin position="2"/>
        <end position="105"/>
    </location>
</feature>
<dbReference type="Pfam" id="PF07676">
    <property type="entry name" value="PD40"/>
    <property type="match status" value="1"/>
</dbReference>
<evidence type="ECO:0000256" key="2">
    <source>
        <dbReference type="ARBA" id="ARBA00023125"/>
    </source>
</evidence>
<evidence type="ECO:0000256" key="1">
    <source>
        <dbReference type="ARBA" id="ARBA00009820"/>
    </source>
</evidence>
<dbReference type="PANTHER" id="PTHR36842:SF1">
    <property type="entry name" value="PROTEIN TOLB"/>
    <property type="match status" value="1"/>
</dbReference>
<dbReference type="Pfam" id="PF00486">
    <property type="entry name" value="Trans_reg_C"/>
    <property type="match status" value="1"/>
</dbReference>
<name>A0A919EN53_9GAMM</name>
<dbReference type="InterPro" id="IPR001867">
    <property type="entry name" value="OmpR/PhoB-type_DNA-bd"/>
</dbReference>
<feature type="DNA-binding region" description="OmpR/PhoB-type" evidence="3">
    <location>
        <begin position="2"/>
        <end position="105"/>
    </location>
</feature>
<dbReference type="EMBL" id="BNCK01000006">
    <property type="protein sequence ID" value="GHF97928.1"/>
    <property type="molecule type" value="Genomic_DNA"/>
</dbReference>
<evidence type="ECO:0000313" key="6">
    <source>
        <dbReference type="Proteomes" id="UP000623842"/>
    </source>
</evidence>
<protein>
    <recommendedName>
        <fullName evidence="4">OmpR/PhoB-type domain-containing protein</fullName>
    </recommendedName>
</protein>
<dbReference type="Gene3D" id="2.120.10.30">
    <property type="entry name" value="TolB, C-terminal domain"/>
    <property type="match status" value="2"/>
</dbReference>
<dbReference type="GO" id="GO:0000160">
    <property type="term" value="P:phosphorelay signal transduction system"/>
    <property type="evidence" value="ECO:0007669"/>
    <property type="project" value="InterPro"/>
</dbReference>
<proteinExistence type="inferred from homology"/>
<gene>
    <name evidence="5" type="ORF">GCM10017161_27830</name>
</gene>